<dbReference type="InterPro" id="IPR033756">
    <property type="entry name" value="YlxH/NBP35"/>
</dbReference>
<dbReference type="InterPro" id="IPR025501">
    <property type="entry name" value="MinD_FleN"/>
</dbReference>
<dbReference type="Pfam" id="PF10609">
    <property type="entry name" value="ParA"/>
    <property type="match status" value="1"/>
</dbReference>
<dbReference type="Proteomes" id="UP000231203">
    <property type="component" value="Unassembled WGS sequence"/>
</dbReference>
<dbReference type="GO" id="GO:0005524">
    <property type="term" value="F:ATP binding"/>
    <property type="evidence" value="ECO:0007669"/>
    <property type="project" value="UniProtKB-KW"/>
</dbReference>
<dbReference type="PIRSF" id="PIRSF003092">
    <property type="entry name" value="MinD"/>
    <property type="match status" value="1"/>
</dbReference>
<comment type="caution">
    <text evidence="3">The sequence shown here is derived from an EMBL/GenBank/DDBJ whole genome shotgun (WGS) entry which is preliminary data.</text>
</comment>
<dbReference type="InterPro" id="IPR050625">
    <property type="entry name" value="ParA/MinD_ATPase"/>
</dbReference>
<keyword evidence="1" id="KW-0547">Nucleotide-binding</keyword>
<proteinExistence type="predicted"/>
<protein>
    <submittedName>
        <fullName evidence="3">Flagellar synthesis regulator FleN</fullName>
    </submittedName>
</protein>
<keyword evidence="3" id="KW-0966">Cell projection</keyword>
<keyword evidence="3" id="KW-0969">Cilium</keyword>
<reference evidence="3 4" key="1">
    <citation type="submission" date="2017-10" db="EMBL/GenBank/DDBJ databases">
        <title>Novel microbial diversity and functional potential in the marine mammal oral microbiome.</title>
        <authorList>
            <person name="Dudek N.K."/>
            <person name="Sun C.L."/>
            <person name="Burstein D."/>
            <person name="Kantor R.S."/>
            <person name="Aliaga Goltsman D.S."/>
            <person name="Bik E.M."/>
            <person name="Thomas B.C."/>
            <person name="Banfield J.F."/>
            <person name="Relman D.A."/>
        </authorList>
    </citation>
    <scope>NUCLEOTIDE SEQUENCE [LARGE SCALE GENOMIC DNA]</scope>
    <source>
        <strain evidence="3">DOLJORAL78_47_202</strain>
    </source>
</reference>
<dbReference type="PANTHER" id="PTHR43384">
    <property type="entry name" value="SEPTUM SITE-DETERMINING PROTEIN MIND HOMOLOG, CHLOROPLASTIC-RELATED"/>
    <property type="match status" value="1"/>
</dbReference>
<evidence type="ECO:0000256" key="1">
    <source>
        <dbReference type="ARBA" id="ARBA00022741"/>
    </source>
</evidence>
<dbReference type="Gene3D" id="3.40.50.300">
    <property type="entry name" value="P-loop containing nucleotide triphosphate hydrolases"/>
    <property type="match status" value="1"/>
</dbReference>
<evidence type="ECO:0000256" key="2">
    <source>
        <dbReference type="ARBA" id="ARBA00022840"/>
    </source>
</evidence>
<dbReference type="GO" id="GO:0051782">
    <property type="term" value="P:negative regulation of cell division"/>
    <property type="evidence" value="ECO:0007669"/>
    <property type="project" value="TreeGrafter"/>
</dbReference>
<gene>
    <name evidence="3" type="ORF">CSA25_04710</name>
</gene>
<dbReference type="GO" id="GO:0009898">
    <property type="term" value="C:cytoplasmic side of plasma membrane"/>
    <property type="evidence" value="ECO:0007669"/>
    <property type="project" value="TreeGrafter"/>
</dbReference>
<name>A0A2G6MQY2_9BACT</name>
<sequence length="297" mass="32062">MDQAKGLRQMARINAMQKQEQSGASNANSYPRVIAVTSGKGGVGKTNIVGNLAVAMARLGKRVVIIDTDVGLANIDIVFNLRPQYNIRHLISGEKTLSQVMVTTDHGIGILPGGSGFADLTRFSEGEKLTLLSEFETLSDMADIILLDTGAGISSNVLYFNSSADQCLVVATTEPTSITDAYALMKVMSQTYGIKYFKLVVNMADNATGAKKVYGSLSNAMNKFLKNVVLEYRGYIPVDPALQKAVRNRSILLDTVKHSPAADAISDLAKNLLNDNRTNQNQGNLTFFMNQVFAAAQ</sequence>
<evidence type="ECO:0000313" key="4">
    <source>
        <dbReference type="Proteomes" id="UP000231203"/>
    </source>
</evidence>
<keyword evidence="3" id="KW-0282">Flagellum</keyword>
<dbReference type="GO" id="GO:0005829">
    <property type="term" value="C:cytosol"/>
    <property type="evidence" value="ECO:0007669"/>
    <property type="project" value="TreeGrafter"/>
</dbReference>
<accession>A0A2G6MQY2</accession>
<organism evidence="3 4">
    <name type="scientific">Desulfobacter postgatei</name>
    <dbReference type="NCBI Taxonomy" id="2293"/>
    <lineage>
        <taxon>Bacteria</taxon>
        <taxon>Pseudomonadati</taxon>
        <taxon>Thermodesulfobacteriota</taxon>
        <taxon>Desulfobacteria</taxon>
        <taxon>Desulfobacterales</taxon>
        <taxon>Desulfobacteraceae</taxon>
        <taxon>Desulfobacter</taxon>
    </lineage>
</organism>
<evidence type="ECO:0000313" key="3">
    <source>
        <dbReference type="EMBL" id="PIE62494.1"/>
    </source>
</evidence>
<dbReference type="AlphaFoldDB" id="A0A2G6MQY2"/>
<dbReference type="CDD" id="cd02038">
    <property type="entry name" value="FlhG-like"/>
    <property type="match status" value="1"/>
</dbReference>
<dbReference type="InterPro" id="IPR033875">
    <property type="entry name" value="FlhG"/>
</dbReference>
<dbReference type="InterPro" id="IPR027417">
    <property type="entry name" value="P-loop_NTPase"/>
</dbReference>
<dbReference type="EMBL" id="PDTI01000040">
    <property type="protein sequence ID" value="PIE62494.1"/>
    <property type="molecule type" value="Genomic_DNA"/>
</dbReference>
<dbReference type="PANTHER" id="PTHR43384:SF4">
    <property type="entry name" value="CELLULOSE BIOSYNTHESIS PROTEIN BCSQ-RELATED"/>
    <property type="match status" value="1"/>
</dbReference>
<dbReference type="GO" id="GO:0016887">
    <property type="term" value="F:ATP hydrolysis activity"/>
    <property type="evidence" value="ECO:0007669"/>
    <property type="project" value="TreeGrafter"/>
</dbReference>
<keyword evidence="2" id="KW-0067">ATP-binding</keyword>
<dbReference type="SUPFAM" id="SSF52540">
    <property type="entry name" value="P-loop containing nucleoside triphosphate hydrolases"/>
    <property type="match status" value="1"/>
</dbReference>